<dbReference type="Pfam" id="PF00392">
    <property type="entry name" value="GntR"/>
    <property type="match status" value="1"/>
</dbReference>
<dbReference type="AlphaFoldDB" id="A0A1Y6CIY3"/>
<name>A0A1Y6CIY3_9PROT</name>
<keyword evidence="7" id="KW-1185">Reference proteome</keyword>
<reference evidence="6 7" key="1">
    <citation type="submission" date="2017-04" db="EMBL/GenBank/DDBJ databases">
        <authorList>
            <person name="Afonso C.L."/>
            <person name="Miller P.J."/>
            <person name="Scott M.A."/>
            <person name="Spackman E."/>
            <person name="Goraichik I."/>
            <person name="Dimitrov K.M."/>
            <person name="Suarez D.L."/>
            <person name="Swayne D.E."/>
        </authorList>
    </citation>
    <scope>NUCLEOTIDE SEQUENCE [LARGE SCALE GENOMIC DNA]</scope>
    <source>
        <strain evidence="6 7">USBA 355</strain>
    </source>
</reference>
<sequence>MTSDIAFDTAAAPRQAQGPSRRKGDLDEAERESRIYEALLVAIVERRLPPGAKLPEIELAEIFGTNRSRIRRVLGRLAQERMVSQVLNRGSFVARPTVEDAREVFDARRLLERSLVRAAAERLGERALQRLRAHVEREREAARRGDALARVRLSGEFHLLLAEVAGNRILEDVLRELVARSSLVVALYEHVASADCSHEEHGTILDALAAGEAGAAADAMLHHLSEIEERLRLDQPEEPKIDLRSLFAGAR</sequence>
<evidence type="ECO:0000256" key="3">
    <source>
        <dbReference type="ARBA" id="ARBA00023163"/>
    </source>
</evidence>
<evidence type="ECO:0000313" key="6">
    <source>
        <dbReference type="EMBL" id="SMF68884.1"/>
    </source>
</evidence>
<dbReference type="InterPro" id="IPR011711">
    <property type="entry name" value="GntR_C"/>
</dbReference>
<dbReference type="InterPro" id="IPR036390">
    <property type="entry name" value="WH_DNA-bd_sf"/>
</dbReference>
<dbReference type="Proteomes" id="UP000192917">
    <property type="component" value="Unassembled WGS sequence"/>
</dbReference>
<proteinExistence type="predicted"/>
<dbReference type="InterPro" id="IPR008920">
    <property type="entry name" value="TF_FadR/GntR_C"/>
</dbReference>
<dbReference type="PANTHER" id="PTHR43537">
    <property type="entry name" value="TRANSCRIPTIONAL REGULATOR, GNTR FAMILY"/>
    <property type="match status" value="1"/>
</dbReference>
<evidence type="ECO:0000256" key="4">
    <source>
        <dbReference type="SAM" id="MobiDB-lite"/>
    </source>
</evidence>
<dbReference type="Pfam" id="PF07729">
    <property type="entry name" value="FCD"/>
    <property type="match status" value="1"/>
</dbReference>
<evidence type="ECO:0000256" key="2">
    <source>
        <dbReference type="ARBA" id="ARBA00023125"/>
    </source>
</evidence>
<organism evidence="6 7">
    <name type="scientific">Tistlia consotensis USBA 355</name>
    <dbReference type="NCBI Taxonomy" id="560819"/>
    <lineage>
        <taxon>Bacteria</taxon>
        <taxon>Pseudomonadati</taxon>
        <taxon>Pseudomonadota</taxon>
        <taxon>Alphaproteobacteria</taxon>
        <taxon>Rhodospirillales</taxon>
        <taxon>Rhodovibrionaceae</taxon>
        <taxon>Tistlia</taxon>
    </lineage>
</organism>
<dbReference type="Gene3D" id="1.20.120.530">
    <property type="entry name" value="GntR ligand-binding domain-like"/>
    <property type="match status" value="1"/>
</dbReference>
<dbReference type="SUPFAM" id="SSF48008">
    <property type="entry name" value="GntR ligand-binding domain-like"/>
    <property type="match status" value="1"/>
</dbReference>
<evidence type="ECO:0000259" key="5">
    <source>
        <dbReference type="PROSITE" id="PS50949"/>
    </source>
</evidence>
<dbReference type="GO" id="GO:0003677">
    <property type="term" value="F:DNA binding"/>
    <property type="evidence" value="ECO:0007669"/>
    <property type="project" value="UniProtKB-KW"/>
</dbReference>
<evidence type="ECO:0000313" key="7">
    <source>
        <dbReference type="Proteomes" id="UP000192917"/>
    </source>
</evidence>
<evidence type="ECO:0000256" key="1">
    <source>
        <dbReference type="ARBA" id="ARBA00023015"/>
    </source>
</evidence>
<dbReference type="STRING" id="560819.SAMN05428998_12826"/>
<protein>
    <submittedName>
        <fullName evidence="6">DNA-binding transcriptional regulator, GntR family</fullName>
    </submittedName>
</protein>
<dbReference type="Gene3D" id="1.10.10.10">
    <property type="entry name" value="Winged helix-like DNA-binding domain superfamily/Winged helix DNA-binding domain"/>
    <property type="match status" value="1"/>
</dbReference>
<dbReference type="PROSITE" id="PS50949">
    <property type="entry name" value="HTH_GNTR"/>
    <property type="match status" value="1"/>
</dbReference>
<gene>
    <name evidence="6" type="ORF">SAMN05428998_12826</name>
</gene>
<dbReference type="RefSeq" id="WP_159460324.1">
    <property type="nucleotide sequence ID" value="NZ_FWZX01000028.1"/>
</dbReference>
<feature type="domain" description="HTH gntR-type" evidence="5">
    <location>
        <begin position="29"/>
        <end position="96"/>
    </location>
</feature>
<dbReference type="InterPro" id="IPR036388">
    <property type="entry name" value="WH-like_DNA-bd_sf"/>
</dbReference>
<dbReference type="SMART" id="SM00345">
    <property type="entry name" value="HTH_GNTR"/>
    <property type="match status" value="1"/>
</dbReference>
<dbReference type="SUPFAM" id="SSF46785">
    <property type="entry name" value="Winged helix' DNA-binding domain"/>
    <property type="match status" value="1"/>
</dbReference>
<dbReference type="PANTHER" id="PTHR43537:SF53">
    <property type="entry name" value="HTH-TYPE TRANSCRIPTIONAL REPRESSOR NANR"/>
    <property type="match status" value="1"/>
</dbReference>
<accession>A0A1Y6CIY3</accession>
<dbReference type="InterPro" id="IPR000524">
    <property type="entry name" value="Tscrpt_reg_HTH_GntR"/>
</dbReference>
<feature type="region of interest" description="Disordered" evidence="4">
    <location>
        <begin position="1"/>
        <end position="29"/>
    </location>
</feature>
<dbReference type="GO" id="GO:0003700">
    <property type="term" value="F:DNA-binding transcription factor activity"/>
    <property type="evidence" value="ECO:0007669"/>
    <property type="project" value="InterPro"/>
</dbReference>
<keyword evidence="3" id="KW-0804">Transcription</keyword>
<keyword evidence="1" id="KW-0805">Transcription regulation</keyword>
<dbReference type="SMART" id="SM00895">
    <property type="entry name" value="FCD"/>
    <property type="match status" value="1"/>
</dbReference>
<dbReference type="EMBL" id="FWZX01000028">
    <property type="protein sequence ID" value="SMF68884.1"/>
    <property type="molecule type" value="Genomic_DNA"/>
</dbReference>
<keyword evidence="2 6" id="KW-0238">DNA-binding</keyword>